<comment type="cofactor">
    <cofactor evidence="1 7">
        <name>Zn(2+)</name>
        <dbReference type="ChEBI" id="CHEBI:29105"/>
    </cofactor>
</comment>
<dbReference type="InterPro" id="IPR013149">
    <property type="entry name" value="ADH-like_C"/>
</dbReference>
<evidence type="ECO:0000256" key="5">
    <source>
        <dbReference type="ARBA" id="ARBA00023002"/>
    </source>
</evidence>
<dbReference type="AlphaFoldDB" id="A0A8H7Q4N3"/>
<dbReference type="GO" id="GO:0003939">
    <property type="term" value="F:L-iditol 2-dehydrogenase (NAD+) activity"/>
    <property type="evidence" value="ECO:0007669"/>
    <property type="project" value="TreeGrafter"/>
</dbReference>
<evidence type="ECO:0000313" key="9">
    <source>
        <dbReference type="EMBL" id="KAG2185882.1"/>
    </source>
</evidence>
<dbReference type="InterPro" id="IPR013154">
    <property type="entry name" value="ADH-like_N"/>
</dbReference>
<dbReference type="GO" id="GO:0008270">
    <property type="term" value="F:zinc ion binding"/>
    <property type="evidence" value="ECO:0007669"/>
    <property type="project" value="InterPro"/>
</dbReference>
<dbReference type="SUPFAM" id="SSF51735">
    <property type="entry name" value="NAD(P)-binding Rossmann-fold domains"/>
    <property type="match status" value="1"/>
</dbReference>
<dbReference type="GO" id="GO:0006062">
    <property type="term" value="P:sorbitol catabolic process"/>
    <property type="evidence" value="ECO:0007669"/>
    <property type="project" value="TreeGrafter"/>
</dbReference>
<sequence>MTLAQETNVNVVLRKQGEIVLEERPVPTIEPDQVLLNIKVTGICGSDVHYWLHGGIGDFKLKEPMVLGHESAGIVVAVGDKVNHLKVGDRVAVEPGVACRKCEECKTGRYNLCLEMRFAATPPIDGTLCNYYAHAADFCYKIPDNISLEEAACIEPLSVAIHAANRSKIRSGDRVFIFGAGPVGLLCAAMAKASGAGHVSMADISPQRLEFAKSYYTDSQIVLQRPDAGESNIEYSRRTSKAILETEEKADVVIDATGAETCVQMSLMLTKNGGCVVLVGMGSAVQNIPVQEISAREVDIRGIFRYCNTYPRAVKMISTGSIDVKPLITHSYPLKNAVDAFEHVKSGRDGAVKVVILG</sequence>
<keyword evidence="10" id="KW-1185">Reference proteome</keyword>
<comment type="similarity">
    <text evidence="2 7">Belongs to the zinc-containing alcohol dehydrogenase family.</text>
</comment>
<name>A0A8H7Q4N3_MORIS</name>
<evidence type="ECO:0000256" key="2">
    <source>
        <dbReference type="ARBA" id="ARBA00008072"/>
    </source>
</evidence>
<protein>
    <recommendedName>
        <fullName evidence="8">Enoyl reductase (ER) domain-containing protein</fullName>
    </recommendedName>
</protein>
<dbReference type="SMART" id="SM00829">
    <property type="entry name" value="PKS_ER"/>
    <property type="match status" value="1"/>
</dbReference>
<keyword evidence="6" id="KW-0520">NAD</keyword>
<evidence type="ECO:0000313" key="10">
    <source>
        <dbReference type="Proteomes" id="UP000654370"/>
    </source>
</evidence>
<gene>
    <name evidence="9" type="ORF">INT43_002320</name>
</gene>
<dbReference type="Pfam" id="PF00107">
    <property type="entry name" value="ADH_zinc_N"/>
    <property type="match status" value="1"/>
</dbReference>
<dbReference type="EMBL" id="JAEPQZ010000001">
    <property type="protein sequence ID" value="KAG2185882.1"/>
    <property type="molecule type" value="Genomic_DNA"/>
</dbReference>
<dbReference type="PROSITE" id="PS00059">
    <property type="entry name" value="ADH_ZINC"/>
    <property type="match status" value="1"/>
</dbReference>
<dbReference type="InterPro" id="IPR020843">
    <property type="entry name" value="ER"/>
</dbReference>
<evidence type="ECO:0000259" key="8">
    <source>
        <dbReference type="SMART" id="SM00829"/>
    </source>
</evidence>
<evidence type="ECO:0000256" key="1">
    <source>
        <dbReference type="ARBA" id="ARBA00001947"/>
    </source>
</evidence>
<accession>A0A8H7Q4N3</accession>
<keyword evidence="4 7" id="KW-0862">Zinc</keyword>
<dbReference type="PANTHER" id="PTHR43161">
    <property type="entry name" value="SORBITOL DEHYDROGENASE"/>
    <property type="match status" value="1"/>
</dbReference>
<dbReference type="FunFam" id="3.40.50.720:FF:000068">
    <property type="entry name" value="Sorbitol dehydrogenase"/>
    <property type="match status" value="1"/>
</dbReference>
<dbReference type="Pfam" id="PF08240">
    <property type="entry name" value="ADH_N"/>
    <property type="match status" value="1"/>
</dbReference>
<dbReference type="InterPro" id="IPR011032">
    <property type="entry name" value="GroES-like_sf"/>
</dbReference>
<dbReference type="InterPro" id="IPR002328">
    <property type="entry name" value="ADH_Zn_CS"/>
</dbReference>
<dbReference type="PANTHER" id="PTHR43161:SF9">
    <property type="entry name" value="SORBITOL DEHYDROGENASE"/>
    <property type="match status" value="1"/>
</dbReference>
<evidence type="ECO:0000256" key="7">
    <source>
        <dbReference type="RuleBase" id="RU361277"/>
    </source>
</evidence>
<dbReference type="SUPFAM" id="SSF50129">
    <property type="entry name" value="GroES-like"/>
    <property type="match status" value="1"/>
</dbReference>
<dbReference type="CDD" id="cd05285">
    <property type="entry name" value="sorbitol_DH"/>
    <property type="match status" value="1"/>
</dbReference>
<proteinExistence type="inferred from homology"/>
<dbReference type="OrthoDB" id="2148442at2759"/>
<feature type="domain" description="Enoyl reductase (ER)" evidence="8">
    <location>
        <begin position="17"/>
        <end position="356"/>
    </location>
</feature>
<evidence type="ECO:0000256" key="4">
    <source>
        <dbReference type="ARBA" id="ARBA00022833"/>
    </source>
</evidence>
<keyword evidence="3 7" id="KW-0479">Metal-binding</keyword>
<dbReference type="InterPro" id="IPR036291">
    <property type="entry name" value="NAD(P)-bd_dom_sf"/>
</dbReference>
<dbReference type="InterPro" id="IPR045306">
    <property type="entry name" value="SDH-like"/>
</dbReference>
<keyword evidence="5" id="KW-0560">Oxidoreductase</keyword>
<reference evidence="9" key="1">
    <citation type="submission" date="2020-12" db="EMBL/GenBank/DDBJ databases">
        <title>Metabolic potential, ecology and presence of endohyphal bacteria is reflected in genomic diversity of Mucoromycotina.</title>
        <authorList>
            <person name="Muszewska A."/>
            <person name="Okrasinska A."/>
            <person name="Steczkiewicz K."/>
            <person name="Drgas O."/>
            <person name="Orlowska M."/>
            <person name="Perlinska-Lenart U."/>
            <person name="Aleksandrzak-Piekarczyk T."/>
            <person name="Szatraj K."/>
            <person name="Zielenkiewicz U."/>
            <person name="Pilsyk S."/>
            <person name="Malc E."/>
            <person name="Mieczkowski P."/>
            <person name="Kruszewska J.S."/>
            <person name="Biernat P."/>
            <person name="Pawlowska J."/>
        </authorList>
    </citation>
    <scope>NUCLEOTIDE SEQUENCE</scope>
    <source>
        <strain evidence="9">WA0000067209</strain>
    </source>
</reference>
<organism evidence="9 10">
    <name type="scientific">Mortierella isabellina</name>
    <name type="common">Filamentous fungus</name>
    <name type="synonym">Umbelopsis isabellina</name>
    <dbReference type="NCBI Taxonomy" id="91625"/>
    <lineage>
        <taxon>Eukaryota</taxon>
        <taxon>Fungi</taxon>
        <taxon>Fungi incertae sedis</taxon>
        <taxon>Mucoromycota</taxon>
        <taxon>Mucoromycotina</taxon>
        <taxon>Umbelopsidomycetes</taxon>
        <taxon>Umbelopsidales</taxon>
        <taxon>Umbelopsidaceae</taxon>
        <taxon>Umbelopsis</taxon>
    </lineage>
</organism>
<dbReference type="Gene3D" id="3.90.180.10">
    <property type="entry name" value="Medium-chain alcohol dehydrogenases, catalytic domain"/>
    <property type="match status" value="1"/>
</dbReference>
<evidence type="ECO:0000256" key="3">
    <source>
        <dbReference type="ARBA" id="ARBA00022723"/>
    </source>
</evidence>
<dbReference type="Proteomes" id="UP000654370">
    <property type="component" value="Unassembled WGS sequence"/>
</dbReference>
<evidence type="ECO:0000256" key="6">
    <source>
        <dbReference type="ARBA" id="ARBA00023027"/>
    </source>
</evidence>
<comment type="caution">
    <text evidence="9">The sequence shown here is derived from an EMBL/GenBank/DDBJ whole genome shotgun (WGS) entry which is preliminary data.</text>
</comment>
<dbReference type="Gene3D" id="3.40.50.720">
    <property type="entry name" value="NAD(P)-binding Rossmann-like Domain"/>
    <property type="match status" value="1"/>
</dbReference>